<proteinExistence type="predicted"/>
<accession>A0A8H2K6A9</accession>
<name>A0A8H2K6A9_9MICO</name>
<dbReference type="PANTHER" id="PTHR42685:SF19">
    <property type="entry name" value="POSSIBLE OXIDOREDUCTASE"/>
    <property type="match status" value="1"/>
</dbReference>
<feature type="domain" description="FAD-binding" evidence="1">
    <location>
        <begin position="8"/>
        <end position="299"/>
    </location>
</feature>
<keyword evidence="3" id="KW-1185">Reference proteome</keyword>
<dbReference type="OrthoDB" id="113955at2"/>
<reference evidence="2 3" key="1">
    <citation type="submission" date="2019-06" db="EMBL/GenBank/DDBJ databases">
        <title>Sequencing the genomes of 1000 actinobacteria strains.</title>
        <authorList>
            <person name="Klenk H.-P."/>
        </authorList>
    </citation>
    <scope>NUCLEOTIDE SEQUENCE [LARGE SCALE GENOMIC DNA]</scope>
    <source>
        <strain evidence="2 3">DSM 21947</strain>
    </source>
</reference>
<sequence>MTELGEIVDVIVVGGGPIGLAAAINARMRGLTALVIEPRPGTIDKACGEGVMPGAVAELTALGVHPHGRTIAGISYQNGKRTAEHRFSGDTALGVRRTELHRALTERAAELGVRVEHGKVEAVEQRDGRQSDGDLVGAVSAQLVDGRTIEGRWMLGCDGLLSTVRELVGLATRPRRVRHKDSRRFGIRQHFEVAPWSDLVEVHWAPNAEVYITPVGDTEIGVAVLGRRGTSFEEALASVPALAERLRDAPSASSSRGAGPLLQNTRGQRAGRVLLVGDAAGYVDAITGEGLRLGLAEARAAIECIVGGEPERYEREWRRITRDFRMLTTGLVAAANSPLRRTIVPLAARLPWVYGRIVESLAR</sequence>
<dbReference type="SUPFAM" id="SSF51905">
    <property type="entry name" value="FAD/NAD(P)-binding domain"/>
    <property type="match status" value="1"/>
</dbReference>
<comment type="caution">
    <text evidence="2">The sequence shown here is derived from an EMBL/GenBank/DDBJ whole genome shotgun (WGS) entry which is preliminary data.</text>
</comment>
<dbReference type="RefSeq" id="WP_141990387.1">
    <property type="nucleotide sequence ID" value="NZ_VFRA01000001.1"/>
</dbReference>
<dbReference type="EMBL" id="VFRA01000001">
    <property type="protein sequence ID" value="TQO19970.1"/>
    <property type="molecule type" value="Genomic_DNA"/>
</dbReference>
<dbReference type="PRINTS" id="PR00420">
    <property type="entry name" value="RNGMNOXGNASE"/>
</dbReference>
<dbReference type="InterPro" id="IPR002938">
    <property type="entry name" value="FAD-bd"/>
</dbReference>
<evidence type="ECO:0000313" key="3">
    <source>
        <dbReference type="Proteomes" id="UP000316560"/>
    </source>
</evidence>
<dbReference type="InterPro" id="IPR050407">
    <property type="entry name" value="Geranylgeranyl_reductase"/>
</dbReference>
<dbReference type="AlphaFoldDB" id="A0A8H2K6A9"/>
<protein>
    <submittedName>
        <fullName evidence="2">Flavin-dependent dehydrogenase</fullName>
    </submittedName>
</protein>
<organism evidence="2 3">
    <name type="scientific">Rhodoglobus vestalii</name>
    <dbReference type="NCBI Taxonomy" id="193384"/>
    <lineage>
        <taxon>Bacteria</taxon>
        <taxon>Bacillati</taxon>
        <taxon>Actinomycetota</taxon>
        <taxon>Actinomycetes</taxon>
        <taxon>Micrococcales</taxon>
        <taxon>Microbacteriaceae</taxon>
        <taxon>Rhodoglobus</taxon>
    </lineage>
</organism>
<dbReference type="PANTHER" id="PTHR42685">
    <property type="entry name" value="GERANYLGERANYL DIPHOSPHATE REDUCTASE"/>
    <property type="match status" value="1"/>
</dbReference>
<dbReference type="Proteomes" id="UP000316560">
    <property type="component" value="Unassembled WGS sequence"/>
</dbReference>
<dbReference type="GO" id="GO:0071949">
    <property type="term" value="F:FAD binding"/>
    <property type="evidence" value="ECO:0007669"/>
    <property type="project" value="InterPro"/>
</dbReference>
<gene>
    <name evidence="2" type="ORF">FB472_1571</name>
</gene>
<dbReference type="Gene3D" id="3.50.50.60">
    <property type="entry name" value="FAD/NAD(P)-binding domain"/>
    <property type="match status" value="1"/>
</dbReference>
<dbReference type="InterPro" id="IPR036188">
    <property type="entry name" value="FAD/NAD-bd_sf"/>
</dbReference>
<evidence type="ECO:0000313" key="2">
    <source>
        <dbReference type="EMBL" id="TQO19970.1"/>
    </source>
</evidence>
<dbReference type="Pfam" id="PF01494">
    <property type="entry name" value="FAD_binding_3"/>
    <property type="match status" value="1"/>
</dbReference>
<evidence type="ECO:0000259" key="1">
    <source>
        <dbReference type="Pfam" id="PF01494"/>
    </source>
</evidence>